<dbReference type="RefSeq" id="WP_116821974.1">
    <property type="nucleotide sequence ID" value="NZ_CP030926.1"/>
</dbReference>
<feature type="domain" description="Treble clef zinc finger" evidence="1">
    <location>
        <begin position="153"/>
        <end position="208"/>
    </location>
</feature>
<dbReference type="Pfam" id="PF14311">
    <property type="entry name" value="DUF4379"/>
    <property type="match status" value="5"/>
</dbReference>
<feature type="domain" description="Treble clef zinc finger" evidence="1">
    <location>
        <begin position="81"/>
        <end position="137"/>
    </location>
</feature>
<dbReference type="PANTHER" id="PTHR37317:SF1">
    <property type="entry name" value="ZINC-RIBBON DOMAIN-CONTAINING PROTEIN-RELATED"/>
    <property type="match status" value="1"/>
</dbReference>
<feature type="domain" description="Treble clef zinc finger" evidence="1">
    <location>
        <begin position="362"/>
        <end position="417"/>
    </location>
</feature>
<dbReference type="Gene3D" id="3.40.960.10">
    <property type="entry name" value="VSR Endonuclease"/>
    <property type="match status" value="1"/>
</dbReference>
<dbReference type="InterPro" id="IPR025487">
    <property type="entry name" value="DUF4379"/>
</dbReference>
<feature type="domain" description="Treble clef zinc finger" evidence="1">
    <location>
        <begin position="12"/>
        <end position="65"/>
    </location>
</feature>
<dbReference type="Proteomes" id="UP000260457">
    <property type="component" value="Chromosome"/>
</dbReference>
<dbReference type="EMBL" id="CP030926">
    <property type="protein sequence ID" value="AXN41033.1"/>
    <property type="molecule type" value="Genomic_DNA"/>
</dbReference>
<proteinExistence type="predicted"/>
<accession>A0ABN5N6K5</accession>
<feature type="domain" description="Treble clef zinc finger" evidence="1">
    <location>
        <begin position="432"/>
        <end position="486"/>
    </location>
</feature>
<gene>
    <name evidence="2" type="ORF">DTO10_23420</name>
</gene>
<evidence type="ECO:0000313" key="3">
    <source>
        <dbReference type="Proteomes" id="UP000260457"/>
    </source>
</evidence>
<name>A0ABN5N6K5_9BACI</name>
<evidence type="ECO:0000259" key="1">
    <source>
        <dbReference type="Pfam" id="PF14311"/>
    </source>
</evidence>
<sequence length="493" mass="57456">MKKSLASEYPELANEWDYELNGDIKPSDVPPKGRQHVWWKCKEEHRYEAKLASRSNGTGCPYCKGSKVCFERSLLGRRPDLVAMWDKERNSSLTPDKVLAGSNIVIYWICKKGHTFDMSIKQMTRKRRSSGCPYCRGLRVNETNSLATLYPHIANEWVECIDYKSKTAKDVTPGSSYKVLWRCKKGHEWKTTPKHRTSGGTGCQRCNTTKKVSKQSYALFYYFKKHFDDVEMETPLLGTRMVLDIYISSIKLVIEYDGGLYHKDYKRDIKKDIALLEKMPYTKLIRIREPECPTYKSPNPNTFFYDLKNHSMKAFQTCLEKIFTDHIQQSPDINIERDNVSILDLMDRWEYENSLVNVRPILLKEWDFHKNGDLKPKNFKVASHEKVNWVCIHGHQWPATIASRTQGGNNCPDCGNRRLHTDNNLAAVNPELVKEWHPTKNEKGPQDYFANSHFKVWWLCKKCSHEWGARIYNRNGNRSGCPNCYKNGLNDRK</sequence>
<reference evidence="2 3" key="1">
    <citation type="submission" date="2018-07" db="EMBL/GenBank/DDBJ databases">
        <title>The molecular basis for the intramolecular migration of carboxyl group in the catabolism of para-hydroxybenzoate via gentisate.</title>
        <authorList>
            <person name="Zhao H."/>
            <person name="Xu Y."/>
            <person name="Lin S."/>
            <person name="Spain J.C."/>
            <person name="Zhou N.-Y."/>
        </authorList>
    </citation>
    <scope>NUCLEOTIDE SEQUENCE [LARGE SCALE GENOMIC DNA]</scope>
    <source>
        <strain evidence="2 3">PHB-7a</strain>
    </source>
</reference>
<organism evidence="2 3">
    <name type="scientific">Peribacillus butanolivorans</name>
    <dbReference type="NCBI Taxonomy" id="421767"/>
    <lineage>
        <taxon>Bacteria</taxon>
        <taxon>Bacillati</taxon>
        <taxon>Bacillota</taxon>
        <taxon>Bacilli</taxon>
        <taxon>Bacillales</taxon>
        <taxon>Bacillaceae</taxon>
        <taxon>Peribacillus</taxon>
    </lineage>
</organism>
<protein>
    <recommendedName>
        <fullName evidence="1">Treble clef zinc finger domain-containing protein</fullName>
    </recommendedName>
</protein>
<evidence type="ECO:0000313" key="2">
    <source>
        <dbReference type="EMBL" id="AXN41033.1"/>
    </source>
</evidence>
<keyword evidence="3" id="KW-1185">Reference proteome</keyword>
<dbReference type="PANTHER" id="PTHR37317">
    <property type="entry name" value="BLR8090 PROTEIN"/>
    <property type="match status" value="1"/>
</dbReference>